<proteinExistence type="predicted"/>
<dbReference type="PROSITE" id="PS00108">
    <property type="entry name" value="PROTEIN_KINASE_ST"/>
    <property type="match status" value="1"/>
</dbReference>
<dbReference type="PANTHER" id="PTHR44329:SF214">
    <property type="entry name" value="PROTEIN KINASE DOMAIN-CONTAINING PROTEIN"/>
    <property type="match status" value="1"/>
</dbReference>
<dbReference type="InterPro" id="IPR011009">
    <property type="entry name" value="Kinase-like_dom_sf"/>
</dbReference>
<dbReference type="Gene3D" id="3.30.200.20">
    <property type="entry name" value="Phosphorylase Kinase, domain 1"/>
    <property type="match status" value="1"/>
</dbReference>
<dbReference type="PROSITE" id="PS50011">
    <property type="entry name" value="PROTEIN_KINASE_DOM"/>
    <property type="match status" value="1"/>
</dbReference>
<dbReference type="GO" id="GO:0004674">
    <property type="term" value="F:protein serine/threonine kinase activity"/>
    <property type="evidence" value="ECO:0007669"/>
    <property type="project" value="TreeGrafter"/>
</dbReference>
<dbReference type="AlphaFoldDB" id="A0A9P8LF94"/>
<protein>
    <recommendedName>
        <fullName evidence="2">Protein kinase domain-containing protein</fullName>
    </recommendedName>
</protein>
<keyword evidence="4" id="KW-1185">Reference proteome</keyword>
<name>A0A9P8LF94_9PEZI</name>
<evidence type="ECO:0000313" key="4">
    <source>
        <dbReference type="Proteomes" id="UP000750711"/>
    </source>
</evidence>
<dbReference type="InterPro" id="IPR000719">
    <property type="entry name" value="Prot_kinase_dom"/>
</dbReference>
<comment type="caution">
    <text evidence="3">The sequence shown here is derived from an EMBL/GenBank/DDBJ whole genome shotgun (WGS) entry which is preliminary data.</text>
</comment>
<dbReference type="SUPFAM" id="SSF56112">
    <property type="entry name" value="Protein kinase-like (PK-like)"/>
    <property type="match status" value="1"/>
</dbReference>
<feature type="compositionally biased region" description="Polar residues" evidence="1">
    <location>
        <begin position="21"/>
        <end position="30"/>
    </location>
</feature>
<evidence type="ECO:0000256" key="1">
    <source>
        <dbReference type="SAM" id="MobiDB-lite"/>
    </source>
</evidence>
<dbReference type="EMBL" id="JAGHQM010000267">
    <property type="protein sequence ID" value="KAH0563020.1"/>
    <property type="molecule type" value="Genomic_DNA"/>
</dbReference>
<organism evidence="3 4">
    <name type="scientific">Trichoglossum hirsutum</name>
    <dbReference type="NCBI Taxonomy" id="265104"/>
    <lineage>
        <taxon>Eukaryota</taxon>
        <taxon>Fungi</taxon>
        <taxon>Dikarya</taxon>
        <taxon>Ascomycota</taxon>
        <taxon>Pezizomycotina</taxon>
        <taxon>Geoglossomycetes</taxon>
        <taxon>Geoglossales</taxon>
        <taxon>Geoglossaceae</taxon>
        <taxon>Trichoglossum</taxon>
    </lineage>
</organism>
<feature type="region of interest" description="Disordered" evidence="1">
    <location>
        <begin position="1"/>
        <end position="58"/>
    </location>
</feature>
<dbReference type="Proteomes" id="UP000750711">
    <property type="component" value="Unassembled WGS sequence"/>
</dbReference>
<feature type="domain" description="Protein kinase" evidence="2">
    <location>
        <begin position="103"/>
        <end position="452"/>
    </location>
</feature>
<accession>A0A9P8LF94</accession>
<dbReference type="InterPro" id="IPR051681">
    <property type="entry name" value="Ser/Thr_Kinases-Pseudokinases"/>
</dbReference>
<reference evidence="3" key="1">
    <citation type="submission" date="2021-03" db="EMBL/GenBank/DDBJ databases">
        <title>Comparative genomics and phylogenomic investigation of the class Geoglossomycetes provide insights into ecological specialization and systematics.</title>
        <authorList>
            <person name="Melie T."/>
            <person name="Pirro S."/>
            <person name="Miller A.N."/>
            <person name="Quandt A."/>
        </authorList>
    </citation>
    <scope>NUCLEOTIDE SEQUENCE</scope>
    <source>
        <strain evidence="3">CAQ_001_2017</strain>
    </source>
</reference>
<dbReference type="Pfam" id="PF00069">
    <property type="entry name" value="Pkinase"/>
    <property type="match status" value="1"/>
</dbReference>
<sequence>MSSPHKDGSSVKASQSTSKSYDQASESNTGLLPRDASLSSSGYAPARQPYISPPSSSLRRRLPAVNYMEPSLDHTELAFLRTVGRTRTPIAAPEDIQLNCVDRKLDTLSRHGATMQVHRGTWKGRKVAFKYIRRAWFPDGSEPDAGTSAHAYRQDMYDLNFELEVMSKASLQEHPNITKLLAVCFDTLSSESGQPRAFAEPGLIVELAHEHHPDLASFFDDNSNPDRPPRLPYDTGASLIADIADGVQVLHDHELVHADLKPGNVLLFVVGMLWRRCLEEVQVPGGVADNASRCGLTAKIADFGFVGMVTYTNDGRRVPKWGDRPRGGTPEWNSPECLKVPDPLTVLKPRSLNHPQYKPSRDIYSFGLLAAYIALDGQSPKRYTQNLTDAKLADEMLGVTVDQIDRHYGPDETVQDRTLKDAAIVIARATLALDPQARTESLRSLEIRNLLFNDTTSPSRWRTEKFVLGSNALPQSVHEFQCSGLHDAYWKSPPGFREKVLESFRRLAGGQDWMVAQPTDPGIWALLEAPGGSG</sequence>
<gene>
    <name evidence="3" type="ORF">GP486_002416</name>
</gene>
<dbReference type="PANTHER" id="PTHR44329">
    <property type="entry name" value="SERINE/THREONINE-PROTEIN KINASE TNNI3K-RELATED"/>
    <property type="match status" value="1"/>
</dbReference>
<feature type="compositionally biased region" description="Low complexity" evidence="1">
    <location>
        <begin position="10"/>
        <end position="20"/>
    </location>
</feature>
<dbReference type="InterPro" id="IPR008271">
    <property type="entry name" value="Ser/Thr_kinase_AS"/>
</dbReference>
<dbReference type="SMART" id="SM00220">
    <property type="entry name" value="S_TKc"/>
    <property type="match status" value="1"/>
</dbReference>
<evidence type="ECO:0000259" key="2">
    <source>
        <dbReference type="PROSITE" id="PS50011"/>
    </source>
</evidence>
<dbReference type="GO" id="GO:0005524">
    <property type="term" value="F:ATP binding"/>
    <property type="evidence" value="ECO:0007669"/>
    <property type="project" value="InterPro"/>
</dbReference>
<dbReference type="Gene3D" id="1.10.510.10">
    <property type="entry name" value="Transferase(Phosphotransferase) domain 1"/>
    <property type="match status" value="1"/>
</dbReference>
<evidence type="ECO:0000313" key="3">
    <source>
        <dbReference type="EMBL" id="KAH0563020.1"/>
    </source>
</evidence>